<reference evidence="1 2" key="1">
    <citation type="submission" date="2018-08" db="EMBL/GenBank/DDBJ databases">
        <title>Chitinophagaceae sp. K23C18032701, a novel bacterium isolated from forest soil.</title>
        <authorList>
            <person name="Wang C."/>
        </authorList>
    </citation>
    <scope>NUCLEOTIDE SEQUENCE [LARGE SCALE GENOMIC DNA]</scope>
    <source>
        <strain evidence="1 2">K23C18032701</strain>
    </source>
</reference>
<proteinExistence type="predicted"/>
<dbReference type="AlphaFoldDB" id="A0A3E1NPT8"/>
<sequence>MQSKRYDFVRHRTTIDTLCQANGIVRNIGNDDIPVYVIYCERQNLRLLPCNLPNGYRQPNKPVIVSGNLKAMQLMEHEYGEYFEITGIR</sequence>
<dbReference type="RefSeq" id="WP_116845702.1">
    <property type="nucleotide sequence ID" value="NZ_QTJU01000001.1"/>
</dbReference>
<protein>
    <submittedName>
        <fullName evidence="1">Uncharacterized protein</fullName>
    </submittedName>
</protein>
<name>A0A3E1NPT8_9BACT</name>
<accession>A0A3E1NPT8</accession>
<dbReference type="Proteomes" id="UP000261284">
    <property type="component" value="Unassembled WGS sequence"/>
</dbReference>
<evidence type="ECO:0000313" key="2">
    <source>
        <dbReference type="Proteomes" id="UP000261284"/>
    </source>
</evidence>
<comment type="caution">
    <text evidence="1">The sequence shown here is derived from an EMBL/GenBank/DDBJ whole genome shotgun (WGS) entry which is preliminary data.</text>
</comment>
<gene>
    <name evidence="1" type="ORF">DXN05_02950</name>
</gene>
<keyword evidence="2" id="KW-1185">Reference proteome</keyword>
<evidence type="ECO:0000313" key="1">
    <source>
        <dbReference type="EMBL" id="RFM29946.1"/>
    </source>
</evidence>
<organism evidence="1 2">
    <name type="scientific">Deminuibacter soli</name>
    <dbReference type="NCBI Taxonomy" id="2291815"/>
    <lineage>
        <taxon>Bacteria</taxon>
        <taxon>Pseudomonadati</taxon>
        <taxon>Bacteroidota</taxon>
        <taxon>Chitinophagia</taxon>
        <taxon>Chitinophagales</taxon>
        <taxon>Chitinophagaceae</taxon>
        <taxon>Deminuibacter</taxon>
    </lineage>
</organism>
<dbReference type="EMBL" id="QTJU01000001">
    <property type="protein sequence ID" value="RFM29946.1"/>
    <property type="molecule type" value="Genomic_DNA"/>
</dbReference>